<dbReference type="Proteomes" id="UP000308600">
    <property type="component" value="Unassembled WGS sequence"/>
</dbReference>
<sequence length="695" mass="78266">MTTPYTPDDEERRLLVALLHQFDTFSPPLLPEPHIDEEIPPTALFNFYDRHIAEHLRLKHISLQPSLHEDLARRVDSKFDELRDGWGISRTSTKAELEEWWPASCPYLPPGEICPRDLSERFRELIGLVSTPIASDWIISLHAPWRLLNAMTFKTHSPRDQLNWAKNYPWEGFALKFHQTEVLERTGRLQACVDNPTQEFLKVRAGEDMVVFLFLPYSPQSAGLLKDMDQLFTLQEFPSSCCATAGYSAGNTSNIGSIGVVDALKTPWLVPGPPDEANSHVSAPDVKSSKSNLDGVLLPDGGRPADFGKDGTVTAEGLLHHVWRTAVASNATFVVIHCGDFERIGVRHRGTQTLYLSKLLEVSTAHDPGYAKIHLGLQMAALEDAQDRYRQKQGGINDSNTDSTRTRKLNLRKRKREEVDIFPSRRCSHRNWLKAISKTLTEVMDNSQPEAKTFWRELQSRPLALVLIQDDDILNSPNPASCLRIGGSLWPDGPGRQSKKWKKSYKPIESLKITLNRPLYRGLGKIHPAIMEFNVANDQTLTQRVMAKVATTPEDQARLKHEYSIYKHLWERGVEGISCIFGLFEDIDNLATIMIMERGGVSLLARKPHDPLAGNAVELTVREKKASLSIITKVHQAGVLHGCIHPRHIVIGHDHKTTIIDFSRGKLNASEEELKMELDIMKDVVAGEPIEENPE</sequence>
<gene>
    <name evidence="1" type="ORF">BDN72DRAFT_876814</name>
</gene>
<reference evidence="1 2" key="1">
    <citation type="journal article" date="2019" name="Nat. Ecol. Evol.">
        <title>Megaphylogeny resolves global patterns of mushroom evolution.</title>
        <authorList>
            <person name="Varga T."/>
            <person name="Krizsan K."/>
            <person name="Foldi C."/>
            <person name="Dima B."/>
            <person name="Sanchez-Garcia M."/>
            <person name="Sanchez-Ramirez S."/>
            <person name="Szollosi G.J."/>
            <person name="Szarkandi J.G."/>
            <person name="Papp V."/>
            <person name="Albert L."/>
            <person name="Andreopoulos W."/>
            <person name="Angelini C."/>
            <person name="Antonin V."/>
            <person name="Barry K.W."/>
            <person name="Bougher N.L."/>
            <person name="Buchanan P."/>
            <person name="Buyck B."/>
            <person name="Bense V."/>
            <person name="Catcheside P."/>
            <person name="Chovatia M."/>
            <person name="Cooper J."/>
            <person name="Damon W."/>
            <person name="Desjardin D."/>
            <person name="Finy P."/>
            <person name="Geml J."/>
            <person name="Haridas S."/>
            <person name="Hughes K."/>
            <person name="Justo A."/>
            <person name="Karasinski D."/>
            <person name="Kautmanova I."/>
            <person name="Kiss B."/>
            <person name="Kocsube S."/>
            <person name="Kotiranta H."/>
            <person name="LaButti K.M."/>
            <person name="Lechner B.E."/>
            <person name="Liimatainen K."/>
            <person name="Lipzen A."/>
            <person name="Lukacs Z."/>
            <person name="Mihaltcheva S."/>
            <person name="Morgado L.N."/>
            <person name="Niskanen T."/>
            <person name="Noordeloos M.E."/>
            <person name="Ohm R.A."/>
            <person name="Ortiz-Santana B."/>
            <person name="Ovrebo C."/>
            <person name="Racz N."/>
            <person name="Riley R."/>
            <person name="Savchenko A."/>
            <person name="Shiryaev A."/>
            <person name="Soop K."/>
            <person name="Spirin V."/>
            <person name="Szebenyi C."/>
            <person name="Tomsovsky M."/>
            <person name="Tulloss R.E."/>
            <person name="Uehling J."/>
            <person name="Grigoriev I.V."/>
            <person name="Vagvolgyi C."/>
            <person name="Papp T."/>
            <person name="Martin F.M."/>
            <person name="Miettinen O."/>
            <person name="Hibbett D.S."/>
            <person name="Nagy L.G."/>
        </authorList>
    </citation>
    <scope>NUCLEOTIDE SEQUENCE [LARGE SCALE GENOMIC DNA]</scope>
    <source>
        <strain evidence="1 2">NL-1719</strain>
    </source>
</reference>
<accession>A0ACD3B1W5</accession>
<name>A0ACD3B1W5_9AGAR</name>
<dbReference type="EMBL" id="ML208291">
    <property type="protein sequence ID" value="TFK71964.1"/>
    <property type="molecule type" value="Genomic_DNA"/>
</dbReference>
<evidence type="ECO:0000313" key="2">
    <source>
        <dbReference type="Proteomes" id="UP000308600"/>
    </source>
</evidence>
<organism evidence="1 2">
    <name type="scientific">Pluteus cervinus</name>
    <dbReference type="NCBI Taxonomy" id="181527"/>
    <lineage>
        <taxon>Eukaryota</taxon>
        <taxon>Fungi</taxon>
        <taxon>Dikarya</taxon>
        <taxon>Basidiomycota</taxon>
        <taxon>Agaricomycotina</taxon>
        <taxon>Agaricomycetes</taxon>
        <taxon>Agaricomycetidae</taxon>
        <taxon>Agaricales</taxon>
        <taxon>Pluteineae</taxon>
        <taxon>Pluteaceae</taxon>
        <taxon>Pluteus</taxon>
    </lineage>
</organism>
<proteinExistence type="predicted"/>
<keyword evidence="2" id="KW-1185">Reference proteome</keyword>
<protein>
    <submittedName>
        <fullName evidence="1">Uncharacterized protein</fullName>
    </submittedName>
</protein>
<evidence type="ECO:0000313" key="1">
    <source>
        <dbReference type="EMBL" id="TFK71964.1"/>
    </source>
</evidence>